<reference evidence="1" key="1">
    <citation type="submission" date="2018-05" db="EMBL/GenBank/DDBJ databases">
        <authorList>
            <person name="Lanie J.A."/>
            <person name="Ng W.-L."/>
            <person name="Kazmierczak K.M."/>
            <person name="Andrzejewski T.M."/>
            <person name="Davidsen T.M."/>
            <person name="Wayne K.J."/>
            <person name="Tettelin H."/>
            <person name="Glass J.I."/>
            <person name="Rusch D."/>
            <person name="Podicherti R."/>
            <person name="Tsui H.-C.T."/>
            <person name="Winkler M.E."/>
        </authorList>
    </citation>
    <scope>NUCLEOTIDE SEQUENCE</scope>
</reference>
<dbReference type="EMBL" id="UINC01002771">
    <property type="protein sequence ID" value="SVA00138.1"/>
    <property type="molecule type" value="Genomic_DNA"/>
</dbReference>
<organism evidence="1">
    <name type="scientific">marine metagenome</name>
    <dbReference type="NCBI Taxonomy" id="408172"/>
    <lineage>
        <taxon>unclassified sequences</taxon>
        <taxon>metagenomes</taxon>
        <taxon>ecological metagenomes</taxon>
    </lineage>
</organism>
<proteinExistence type="predicted"/>
<dbReference type="AlphaFoldDB" id="A0A381SA05"/>
<gene>
    <name evidence="1" type="ORF">METZ01_LOCUS52992</name>
</gene>
<evidence type="ECO:0000313" key="1">
    <source>
        <dbReference type="EMBL" id="SVA00138.1"/>
    </source>
</evidence>
<sequence length="180" mass="20044">MGQFDQVTNGFGLDIGSSGSGMFIMRNYIHASEKLALNGELRFYDIKAEDETIVYDYYTGQYKSVGGKSLVMLPVFVGGNYYPFVGKIENNFSPFIAIKGGVVTTVNGEEFGTFSERWKNPDIQYTPGGFLGVGIDFKIVGQSFVMVMVGLEYLPLKKETDGKKDYSGFLIHLSFNRRAK</sequence>
<accession>A0A381SA05</accession>
<protein>
    <recommendedName>
        <fullName evidence="2">Outer membrane protein beta-barrel domain-containing protein</fullName>
    </recommendedName>
</protein>
<evidence type="ECO:0008006" key="2">
    <source>
        <dbReference type="Google" id="ProtNLM"/>
    </source>
</evidence>
<name>A0A381SA05_9ZZZZ</name>